<evidence type="ECO:0000256" key="3">
    <source>
        <dbReference type="ARBA" id="ARBA00022827"/>
    </source>
</evidence>
<dbReference type="PANTHER" id="PTHR43004">
    <property type="entry name" value="TRK SYSTEM POTASSIUM UPTAKE PROTEIN"/>
    <property type="match status" value="1"/>
</dbReference>
<evidence type="ECO:0000259" key="4">
    <source>
        <dbReference type="Pfam" id="PF01494"/>
    </source>
</evidence>
<dbReference type="InterPro" id="IPR002938">
    <property type="entry name" value="FAD-bd"/>
</dbReference>
<dbReference type="PANTHER" id="PTHR43004:SF19">
    <property type="entry name" value="BINDING MONOOXYGENASE, PUTATIVE (JCVI)-RELATED"/>
    <property type="match status" value="1"/>
</dbReference>
<sequence>MTAPPQVPAGVPVLIAGGGPAGLAAALELAHHGIASLVVEPRTTVDADRPRAKTTNARTMTHLRRWGIADRLRAAAPLPVSYAQDVVFCSTLLGREVFRFTDAFQLSALRPAPHPEHGQQVPQPVVEEVLREAVRASAAAQLLLGARVTGLGQDGDGVAVRVGTADGAMHTVRARYVLGCDGSSGVVRPAVGARYEGGSGARPNLSVLFRAPGLAERVPSGPAVQHWVLAPGAAGLVGRADLADTWWAILQGVDDPASVDVPAALRALVGDPRLDPEVVATDPWTARMLLADRYRAGRVLLVGDAAHLNPPWGGHGYNTCVGDAVNVAWKLAGVLQGWAGEDLLDSYEAERRPVAARTIADAAANDRFLATAWADARLGADGADADALRARTAIALEAKRSEFHSLGLVLGYSYASSPVVVDDGSPLPKEDPVQYSPSARPGCLLPHRWLRDGSSVYDRLGRGFTLLAVGDAPADPAEVVRASSPGPSGAVPLDVVRLGEQDLEPGSAPLPESWEAPLLLVRPDQHVAWRGDRLADHAPALLRAVGR</sequence>
<keyword evidence="3" id="KW-0274">FAD</keyword>
<evidence type="ECO:0000313" key="6">
    <source>
        <dbReference type="Proteomes" id="UP001501195"/>
    </source>
</evidence>
<evidence type="ECO:0000256" key="1">
    <source>
        <dbReference type="ARBA" id="ARBA00001974"/>
    </source>
</evidence>
<dbReference type="NCBIfam" id="NF004780">
    <property type="entry name" value="PRK06126.1"/>
    <property type="match status" value="1"/>
</dbReference>
<dbReference type="SUPFAM" id="SSF51905">
    <property type="entry name" value="FAD/NAD(P)-binding domain"/>
    <property type="match status" value="1"/>
</dbReference>
<name>A0ABP9I3Z3_9ACTN</name>
<keyword evidence="2" id="KW-0285">Flavoprotein</keyword>
<dbReference type="EMBL" id="BAABIL010000418">
    <property type="protein sequence ID" value="GAA4986414.1"/>
    <property type="molecule type" value="Genomic_DNA"/>
</dbReference>
<proteinExistence type="predicted"/>
<dbReference type="InterPro" id="IPR036188">
    <property type="entry name" value="FAD/NAD-bd_sf"/>
</dbReference>
<dbReference type="PRINTS" id="PR00420">
    <property type="entry name" value="RNGMNOXGNASE"/>
</dbReference>
<dbReference type="RefSeq" id="WP_345713033.1">
    <property type="nucleotide sequence ID" value="NZ_BAABIL010000418.1"/>
</dbReference>
<evidence type="ECO:0000256" key="2">
    <source>
        <dbReference type="ARBA" id="ARBA00022630"/>
    </source>
</evidence>
<gene>
    <name evidence="5" type="ORF">GCM10023225_25960</name>
</gene>
<accession>A0ABP9I3Z3</accession>
<dbReference type="Pfam" id="PF21274">
    <property type="entry name" value="Rng_hyd_C"/>
    <property type="match status" value="1"/>
</dbReference>
<dbReference type="Gene3D" id="3.50.50.60">
    <property type="entry name" value="FAD/NAD(P)-binding domain"/>
    <property type="match status" value="1"/>
</dbReference>
<reference evidence="6" key="1">
    <citation type="journal article" date="2019" name="Int. J. Syst. Evol. Microbiol.">
        <title>The Global Catalogue of Microorganisms (GCM) 10K type strain sequencing project: providing services to taxonomists for standard genome sequencing and annotation.</title>
        <authorList>
            <consortium name="The Broad Institute Genomics Platform"/>
            <consortium name="The Broad Institute Genome Sequencing Center for Infectious Disease"/>
            <person name="Wu L."/>
            <person name="Ma J."/>
        </authorList>
    </citation>
    <scope>NUCLEOTIDE SEQUENCE [LARGE SCALE GENOMIC DNA]</scope>
    <source>
        <strain evidence="6">JCM 18126</strain>
    </source>
</reference>
<feature type="domain" description="FAD-binding" evidence="4">
    <location>
        <begin position="11"/>
        <end position="360"/>
    </location>
</feature>
<dbReference type="Gene3D" id="3.30.9.10">
    <property type="entry name" value="D-Amino Acid Oxidase, subunit A, domain 2"/>
    <property type="match status" value="1"/>
</dbReference>
<comment type="cofactor">
    <cofactor evidence="1">
        <name>FAD</name>
        <dbReference type="ChEBI" id="CHEBI:57692"/>
    </cofactor>
</comment>
<evidence type="ECO:0000313" key="5">
    <source>
        <dbReference type="EMBL" id="GAA4986414.1"/>
    </source>
</evidence>
<dbReference type="InterPro" id="IPR050641">
    <property type="entry name" value="RIFMO-like"/>
</dbReference>
<dbReference type="Gene3D" id="3.40.30.120">
    <property type="match status" value="1"/>
</dbReference>
<dbReference type="Pfam" id="PF01494">
    <property type="entry name" value="FAD_binding_3"/>
    <property type="match status" value="1"/>
</dbReference>
<keyword evidence="6" id="KW-1185">Reference proteome</keyword>
<protein>
    <submittedName>
        <fullName evidence="5">FAD-dependent oxidoreductase</fullName>
    </submittedName>
</protein>
<organism evidence="5 6">
    <name type="scientific">Kineococcus glutinatus</name>
    <dbReference type="NCBI Taxonomy" id="1070872"/>
    <lineage>
        <taxon>Bacteria</taxon>
        <taxon>Bacillati</taxon>
        <taxon>Actinomycetota</taxon>
        <taxon>Actinomycetes</taxon>
        <taxon>Kineosporiales</taxon>
        <taxon>Kineosporiaceae</taxon>
        <taxon>Kineococcus</taxon>
    </lineage>
</organism>
<dbReference type="Proteomes" id="UP001501195">
    <property type="component" value="Unassembled WGS sequence"/>
</dbReference>
<comment type="caution">
    <text evidence="5">The sequence shown here is derived from an EMBL/GenBank/DDBJ whole genome shotgun (WGS) entry which is preliminary data.</text>
</comment>